<dbReference type="GO" id="GO:0006412">
    <property type="term" value="P:translation"/>
    <property type="evidence" value="ECO:0007669"/>
    <property type="project" value="InterPro"/>
</dbReference>
<evidence type="ECO:0000256" key="3">
    <source>
        <dbReference type="ARBA" id="ARBA00022980"/>
    </source>
</evidence>
<dbReference type="SUPFAM" id="SSF50447">
    <property type="entry name" value="Translation proteins"/>
    <property type="match status" value="1"/>
</dbReference>
<feature type="transmembrane region" description="Helical" evidence="6">
    <location>
        <begin position="685"/>
        <end position="702"/>
    </location>
</feature>
<dbReference type="OrthoDB" id="2192561at2759"/>
<dbReference type="GO" id="GO:0003735">
    <property type="term" value="F:structural constituent of ribosome"/>
    <property type="evidence" value="ECO:0007669"/>
    <property type="project" value="InterPro"/>
</dbReference>
<keyword evidence="4" id="KW-0687">Ribonucleoprotein</keyword>
<dbReference type="Gene3D" id="2.40.30.10">
    <property type="entry name" value="Translation factors"/>
    <property type="match status" value="2"/>
</dbReference>
<accession>A0A498S4J3</accession>
<evidence type="ECO:0000256" key="5">
    <source>
        <dbReference type="SAM" id="MobiDB-lite"/>
    </source>
</evidence>
<dbReference type="GO" id="GO:0005840">
    <property type="term" value="C:ribosome"/>
    <property type="evidence" value="ECO:0007669"/>
    <property type="project" value="UniProtKB-KW"/>
</dbReference>
<keyword evidence="8" id="KW-1185">Reference proteome</keyword>
<proteinExistence type="inferred from homology"/>
<keyword evidence="6" id="KW-0812">Transmembrane</keyword>
<evidence type="ECO:0000256" key="6">
    <source>
        <dbReference type="SAM" id="Phobius"/>
    </source>
</evidence>
<dbReference type="PANTHER" id="PTHR12821:SF0">
    <property type="entry name" value="BYSTIN"/>
    <property type="match status" value="1"/>
</dbReference>
<feature type="compositionally biased region" description="Basic and acidic residues" evidence="5">
    <location>
        <begin position="26"/>
        <end position="39"/>
    </location>
</feature>
<organism evidence="7 8">
    <name type="scientific">Acanthocheilonema viteae</name>
    <name type="common">Filarial nematode worm</name>
    <name type="synonym">Dipetalonema viteae</name>
    <dbReference type="NCBI Taxonomy" id="6277"/>
    <lineage>
        <taxon>Eukaryota</taxon>
        <taxon>Metazoa</taxon>
        <taxon>Ecdysozoa</taxon>
        <taxon>Nematoda</taxon>
        <taxon>Chromadorea</taxon>
        <taxon>Rhabditida</taxon>
        <taxon>Spirurina</taxon>
        <taxon>Spiruromorpha</taxon>
        <taxon>Filarioidea</taxon>
        <taxon>Onchocercidae</taxon>
        <taxon>Acanthocheilonema</taxon>
    </lineage>
</organism>
<dbReference type="EMBL" id="UPTC01000092">
    <property type="protein sequence ID" value="VBB26339.1"/>
    <property type="molecule type" value="Genomic_DNA"/>
</dbReference>
<dbReference type="GO" id="GO:0030515">
    <property type="term" value="F:snoRNA binding"/>
    <property type="evidence" value="ECO:0007669"/>
    <property type="project" value="TreeGrafter"/>
</dbReference>
<dbReference type="AlphaFoldDB" id="A0A498S4J3"/>
<dbReference type="GO" id="GO:0005737">
    <property type="term" value="C:cytoplasm"/>
    <property type="evidence" value="ECO:0007669"/>
    <property type="project" value="TreeGrafter"/>
</dbReference>
<dbReference type="FunFam" id="2.40.30.10:FF:000169">
    <property type="entry name" value="50S ribosomal protein L3"/>
    <property type="match status" value="1"/>
</dbReference>
<dbReference type="PANTHER" id="PTHR12821">
    <property type="entry name" value="BYSTIN"/>
    <property type="match status" value="1"/>
</dbReference>
<dbReference type="GO" id="GO:0006364">
    <property type="term" value="P:rRNA processing"/>
    <property type="evidence" value="ECO:0007669"/>
    <property type="project" value="TreeGrafter"/>
</dbReference>
<comment type="similarity">
    <text evidence="2">Belongs to the bystin family.</text>
</comment>
<sequence>MGKSKKLKSGVGDLISKPALPLDLQIERSRRESGRDIARVKQKRLKRERPDDEYIDESLSSKILKTAWKQKQDIESLEEAKTDDVVQKDTLERIRKVSLGNDSLNSLSDDDYISDSDGYDDAILQINPEDERAIEKFMSKTNTPSRALNDIIIEKIEKKKSELELQAVCPEDDDFVIKQMDPAIVEMYREIGLVLSRYRSGKIPKAFKVLPKMMNWEQLLYLTNPDKWSAAAMYQATRIFASNLHSRICQRFYNLILLPRLRDDISEYKKLNFHLFQALHKAIYKPQAFFKGILLPLCESGTCTLREATIFGSVLAKASIPMLHAAVAMLKIANMEYTGSNSLFLRILIDKKYSLPYRAIDALVNHYLRFRKEERQLPVLWHQSLLAFAQRYKNDISNEQRSALLELTKVQNHYHITPEVCRELMSAKKKENETDGMFQLWCADKQITARLLYNAYAEYYVQKRMRRRTLTPPPWVPKKEQNIIEPIEPSTRVLLQQFIKLEKKVNAPVIRANPYMSFKTPLCEVPEETNPSEWTPESNRIGMLARKIGMFPQWTTDGTRFLCTLLEFPKNLVISAVDPETYYRISMVGRRKAYGRYGARWRITVGAVDVDPTKFTARYRATFERHGFPVKKHMASFLVTEDAVVKPGTELHVCHFKVGQYITATGHTVDWGFQGGMHRWGFRGMPAKNILFVSFFSMFIVFRTTKSHRRIGAVGSKGDGRIKPGKRMPGHMGYEWRSIPGLEVLRINPEKQVMYINGSVPGETGEILLIKDCYHDKKKVQYPHFPTFFYEKDFEAETKCNDDDNSPFVYEDGEFFARRLFRMTMPSIVFTEPEKFKTAKRDKTKAKTAKVKK</sequence>
<dbReference type="GO" id="GO:0030688">
    <property type="term" value="C:preribosome, small subunit precursor"/>
    <property type="evidence" value="ECO:0007669"/>
    <property type="project" value="TreeGrafter"/>
</dbReference>
<evidence type="ECO:0000256" key="2">
    <source>
        <dbReference type="ARBA" id="ARBA00007114"/>
    </source>
</evidence>
<dbReference type="InterPro" id="IPR007955">
    <property type="entry name" value="Bystin"/>
</dbReference>
<dbReference type="Proteomes" id="UP000276991">
    <property type="component" value="Unassembled WGS sequence"/>
</dbReference>
<gene>
    <name evidence="7" type="ORF">NAV_LOCUS1169</name>
</gene>
<dbReference type="Pfam" id="PF05291">
    <property type="entry name" value="Bystin"/>
    <property type="match status" value="1"/>
</dbReference>
<dbReference type="GO" id="GO:0005730">
    <property type="term" value="C:nucleolus"/>
    <property type="evidence" value="ECO:0007669"/>
    <property type="project" value="TreeGrafter"/>
</dbReference>
<keyword evidence="6" id="KW-0472">Membrane</keyword>
<protein>
    <submittedName>
        <fullName evidence="7">Uncharacterized protein</fullName>
    </submittedName>
</protein>
<reference evidence="7 8" key="1">
    <citation type="submission" date="2018-08" db="EMBL/GenBank/DDBJ databases">
        <authorList>
            <person name="Laetsch R D."/>
            <person name="Stevens L."/>
            <person name="Kumar S."/>
            <person name="Blaxter L. M."/>
        </authorList>
    </citation>
    <scope>NUCLEOTIDE SEQUENCE [LARGE SCALE GENOMIC DNA]</scope>
</reference>
<feature type="region of interest" description="Disordered" evidence="5">
    <location>
        <begin position="26"/>
        <end position="49"/>
    </location>
</feature>
<evidence type="ECO:0000256" key="4">
    <source>
        <dbReference type="ARBA" id="ARBA00023274"/>
    </source>
</evidence>
<dbReference type="InterPro" id="IPR000597">
    <property type="entry name" value="Ribosomal_uL3"/>
</dbReference>
<comment type="similarity">
    <text evidence="1">Belongs to the universal ribosomal protein uL3 family.</text>
</comment>
<evidence type="ECO:0000313" key="8">
    <source>
        <dbReference type="Proteomes" id="UP000276991"/>
    </source>
</evidence>
<evidence type="ECO:0000256" key="1">
    <source>
        <dbReference type="ARBA" id="ARBA00006540"/>
    </source>
</evidence>
<evidence type="ECO:0000313" key="7">
    <source>
        <dbReference type="EMBL" id="VBB26339.1"/>
    </source>
</evidence>
<dbReference type="InterPro" id="IPR009000">
    <property type="entry name" value="Transl_B-barrel_sf"/>
</dbReference>
<name>A0A498S4J3_ACAVI</name>
<keyword evidence="3" id="KW-0689">Ribosomal protein</keyword>
<dbReference type="STRING" id="6277.A0A498S4J3"/>
<dbReference type="Pfam" id="PF00297">
    <property type="entry name" value="Ribosomal_L3"/>
    <property type="match status" value="1"/>
</dbReference>
<keyword evidence="6" id="KW-1133">Transmembrane helix</keyword>